<evidence type="ECO:0000259" key="9">
    <source>
        <dbReference type="Pfam" id="PF02426"/>
    </source>
</evidence>
<dbReference type="EMBL" id="JAATJL010000001">
    <property type="protein sequence ID" value="NJC23647.1"/>
    <property type="molecule type" value="Genomic_DNA"/>
</dbReference>
<dbReference type="GO" id="GO:0042952">
    <property type="term" value="P:beta-ketoadipate pathway"/>
    <property type="evidence" value="ECO:0007669"/>
    <property type="project" value="UniProtKB-UniPathway"/>
</dbReference>
<comment type="subunit">
    <text evidence="4">Homodecamer.</text>
</comment>
<dbReference type="Proteomes" id="UP000547458">
    <property type="component" value="Unassembled WGS sequence"/>
</dbReference>
<gene>
    <name evidence="10" type="ORF">BJ994_002723</name>
</gene>
<evidence type="ECO:0000313" key="11">
    <source>
        <dbReference type="Proteomes" id="UP000547458"/>
    </source>
</evidence>
<evidence type="ECO:0000256" key="6">
    <source>
        <dbReference type="ARBA" id="ARBA00022797"/>
    </source>
</evidence>
<comment type="similarity">
    <text evidence="3 8">Belongs to the muconolactone Delta-isomerase family.</text>
</comment>
<dbReference type="AlphaFoldDB" id="A0A846RU11"/>
<dbReference type="GO" id="GO:0016159">
    <property type="term" value="F:muconolactone delta-isomerase activity"/>
    <property type="evidence" value="ECO:0007669"/>
    <property type="project" value="UniProtKB-EC"/>
</dbReference>
<comment type="pathway">
    <text evidence="2 8">Aromatic compound metabolism; beta-ketoadipate pathway; 5-oxo-4,5-dihydro-2-furylacetate from catechol: step 3/3.</text>
</comment>
<dbReference type="UniPathway" id="UPA00157">
    <property type="reaction ID" value="UER00260"/>
</dbReference>
<reference evidence="10 11" key="1">
    <citation type="submission" date="2020-03" db="EMBL/GenBank/DDBJ databases">
        <title>Sequencing the genomes of 1000 actinobacteria strains.</title>
        <authorList>
            <person name="Klenk H.-P."/>
        </authorList>
    </citation>
    <scope>NUCLEOTIDE SEQUENCE [LARGE SCALE GENOMIC DNA]</scope>
    <source>
        <strain evidence="10 11">DSM 16403</strain>
    </source>
</reference>
<evidence type="ECO:0000256" key="7">
    <source>
        <dbReference type="ARBA" id="ARBA00023235"/>
    </source>
</evidence>
<dbReference type="InterPro" id="IPR011008">
    <property type="entry name" value="Dimeric_a/b-barrel"/>
</dbReference>
<evidence type="ECO:0000256" key="1">
    <source>
        <dbReference type="ARBA" id="ARBA00001739"/>
    </source>
</evidence>
<protein>
    <recommendedName>
        <fullName evidence="5 8">Muconolactone Delta-isomerase</fullName>
        <shortName evidence="8">MIase</shortName>
        <ecNumber evidence="5 8">5.3.3.4</ecNumber>
    </recommendedName>
</protein>
<comment type="caution">
    <text evidence="10">The sequence shown here is derived from an EMBL/GenBank/DDBJ whole genome shotgun (WGS) entry which is preliminary data.</text>
</comment>
<dbReference type="PIRSF" id="PIRSF001486">
    <property type="entry name" value="CatC"/>
    <property type="match status" value="1"/>
</dbReference>
<dbReference type="InterPro" id="IPR003464">
    <property type="entry name" value="Muconolactone_d_Isoase"/>
</dbReference>
<evidence type="ECO:0000256" key="8">
    <source>
        <dbReference type="PIRNR" id="PIRNR001486"/>
    </source>
</evidence>
<evidence type="ECO:0000313" key="10">
    <source>
        <dbReference type="EMBL" id="NJC23647.1"/>
    </source>
</evidence>
<dbReference type="Gene3D" id="3.30.70.1060">
    <property type="entry name" value="Dimeric alpha+beta barrel"/>
    <property type="match status" value="1"/>
</dbReference>
<evidence type="ECO:0000256" key="3">
    <source>
        <dbReference type="ARBA" id="ARBA00010882"/>
    </source>
</evidence>
<keyword evidence="6 8" id="KW-0058">Aromatic hydrocarbons catabolism</keyword>
<evidence type="ECO:0000256" key="5">
    <source>
        <dbReference type="ARBA" id="ARBA00012070"/>
    </source>
</evidence>
<proteinExistence type="inferred from homology"/>
<sequence length="96" mass="11118">MEFLVNIRINLPHDMPEAEHDNLVVTERAMAAERAKSGNLLRMWRVPGRRENWGLWNAKDSTELHEILSALPVWPWMDLTVHPLAVHPVDPANQHQ</sequence>
<comment type="catalytic activity">
    <reaction evidence="1 8">
        <text>(S)-muconolactone = (4,5-dihydro-5-oxofuran-2-yl)-acetate</text>
        <dbReference type="Rhea" id="RHEA:12348"/>
        <dbReference type="ChEBI" id="CHEBI:58425"/>
        <dbReference type="ChEBI" id="CHEBI:58736"/>
        <dbReference type="EC" id="5.3.3.4"/>
    </reaction>
</comment>
<dbReference type="SUPFAM" id="SSF54909">
    <property type="entry name" value="Dimeric alpha+beta barrel"/>
    <property type="match status" value="1"/>
</dbReference>
<accession>A0A846RU11</accession>
<feature type="domain" description="Muconolactone isomerase" evidence="9">
    <location>
        <begin position="1"/>
        <end position="89"/>
    </location>
</feature>
<evidence type="ECO:0000256" key="4">
    <source>
        <dbReference type="ARBA" id="ARBA00011365"/>
    </source>
</evidence>
<dbReference type="EC" id="5.3.3.4" evidence="5 8"/>
<evidence type="ECO:0000256" key="2">
    <source>
        <dbReference type="ARBA" id="ARBA00005193"/>
    </source>
</evidence>
<keyword evidence="11" id="KW-1185">Reference proteome</keyword>
<dbReference type="RefSeq" id="WP_167994913.1">
    <property type="nucleotide sequence ID" value="NZ_JAATJL010000001.1"/>
</dbReference>
<organism evidence="10 11">
    <name type="scientific">Arthrobacter pigmenti</name>
    <dbReference type="NCBI Taxonomy" id="271432"/>
    <lineage>
        <taxon>Bacteria</taxon>
        <taxon>Bacillati</taxon>
        <taxon>Actinomycetota</taxon>
        <taxon>Actinomycetes</taxon>
        <taxon>Micrococcales</taxon>
        <taxon>Micrococcaceae</taxon>
        <taxon>Arthrobacter</taxon>
    </lineage>
</organism>
<dbReference type="InterPro" id="IPR026029">
    <property type="entry name" value="MLI_dom"/>
</dbReference>
<keyword evidence="7 8" id="KW-0413">Isomerase</keyword>
<name>A0A846RU11_9MICC</name>
<dbReference type="Pfam" id="PF02426">
    <property type="entry name" value="MIase"/>
    <property type="match status" value="1"/>
</dbReference>